<evidence type="ECO:0000313" key="3">
    <source>
        <dbReference type="Proteomes" id="UP001595722"/>
    </source>
</evidence>
<comment type="caution">
    <text evidence="2">The sequence shown here is derived from an EMBL/GenBank/DDBJ whole genome shotgun (WGS) entry which is preliminary data.</text>
</comment>
<sequence length="571" mass="63988">MTEPITWRTLEISPDIRGATAAFEAGGRNIQSMFDGLKGVGDTLVQNKVDANRRDLQQFLGSFGSPEEYQAALASGAIQERINGYGGYAGDDFMSLAQDGLNTSRERVQADADYQDWTQQRDNRDLRKQIAEADPRTAMDLLETNRDTLGEDFYREQIANRQAQVQGLNAIATENHALSKDRIREHRYGTRFGDDPKAAIKDGTGFTAKQKMEQYQTLSNKPAGSLSKQEQDNLGNLVREMTQNASLEQYKSQVMNDLNAQLQSNAITPAQYATIKSNFEEEFEMFDDTGYLDSADLRADINAAQDLALRTPGTRTGTPIKDNQWYVASEGETLSADAAVSSLLEKVNKNRSDEDKVPAESMMDVVSALFISTQNGMSDGQGNTVTLPMTQGIVDIIASAFEHEEFFGAETNDGPEELARAIAVATNSSDAFADFTDYKADFKQQKQLLRQTNDEVNRLKQAKDAYFKRISKPVQRPAETSEKEQQAAPEVESNVMALAREAQRLREQEQKMKDTLRTEGRNGSVSFSDWRRKKHELEKAESKYEKARDAENKRITREERKARFTAEMLAL</sequence>
<feature type="compositionally biased region" description="Basic and acidic residues" evidence="1">
    <location>
        <begin position="508"/>
        <end position="520"/>
    </location>
</feature>
<name>A0ABV7VPY8_9GAMM</name>
<evidence type="ECO:0000256" key="1">
    <source>
        <dbReference type="SAM" id="MobiDB-lite"/>
    </source>
</evidence>
<proteinExistence type="predicted"/>
<reference evidence="3" key="1">
    <citation type="journal article" date="2019" name="Int. J. Syst. Evol. Microbiol.">
        <title>The Global Catalogue of Microorganisms (GCM) 10K type strain sequencing project: providing services to taxonomists for standard genome sequencing and annotation.</title>
        <authorList>
            <consortium name="The Broad Institute Genomics Platform"/>
            <consortium name="The Broad Institute Genome Sequencing Center for Infectious Disease"/>
            <person name="Wu L."/>
            <person name="Ma J."/>
        </authorList>
    </citation>
    <scope>NUCLEOTIDE SEQUENCE [LARGE SCALE GENOMIC DNA]</scope>
    <source>
        <strain evidence="3">KCTC 42424</strain>
    </source>
</reference>
<feature type="region of interest" description="Disordered" evidence="1">
    <location>
        <begin position="508"/>
        <end position="571"/>
    </location>
</feature>
<evidence type="ECO:0000313" key="2">
    <source>
        <dbReference type="EMBL" id="MFC3679605.1"/>
    </source>
</evidence>
<dbReference type="EMBL" id="JBHRYB010000005">
    <property type="protein sequence ID" value="MFC3679605.1"/>
    <property type="molecule type" value="Genomic_DNA"/>
</dbReference>
<dbReference type="RefSeq" id="WP_376865337.1">
    <property type="nucleotide sequence ID" value="NZ_JBHRYB010000005.1"/>
</dbReference>
<gene>
    <name evidence="2" type="ORF">ACFOMG_05700</name>
</gene>
<keyword evidence="3" id="KW-1185">Reference proteome</keyword>
<accession>A0ABV7VPY8</accession>
<feature type="region of interest" description="Disordered" evidence="1">
    <location>
        <begin position="470"/>
        <end position="493"/>
    </location>
</feature>
<organism evidence="2 3">
    <name type="scientific">Bacterioplanoides pacificum</name>
    <dbReference type="NCBI Taxonomy" id="1171596"/>
    <lineage>
        <taxon>Bacteria</taxon>
        <taxon>Pseudomonadati</taxon>
        <taxon>Pseudomonadota</taxon>
        <taxon>Gammaproteobacteria</taxon>
        <taxon>Oceanospirillales</taxon>
        <taxon>Oceanospirillaceae</taxon>
        <taxon>Bacterioplanoides</taxon>
    </lineage>
</organism>
<feature type="compositionally biased region" description="Basic and acidic residues" evidence="1">
    <location>
        <begin position="535"/>
        <end position="564"/>
    </location>
</feature>
<dbReference type="Proteomes" id="UP001595722">
    <property type="component" value="Unassembled WGS sequence"/>
</dbReference>
<protein>
    <submittedName>
        <fullName evidence="2">Uncharacterized protein</fullName>
    </submittedName>
</protein>